<evidence type="ECO:0000313" key="2">
    <source>
        <dbReference type="EMBL" id="SKA52771.1"/>
    </source>
</evidence>
<accession>A0A1T4UJW3</accession>
<dbReference type="EMBL" id="FUXU01000018">
    <property type="protein sequence ID" value="SKA52771.1"/>
    <property type="molecule type" value="Genomic_DNA"/>
</dbReference>
<dbReference type="AlphaFoldDB" id="A0A1T4UJW3"/>
<sequence>MIRLILGMIIVLIAGPVYAAGDLDKNDFDYEYLKDDAAIGQSNEAIFAFGLGLHRIKAGEALGAYVSGISPIANSDYGIFGRGEIINDKYKTGHFWSWKMAVGIGYYVEDYLVPYVNVSKCFSNYSTCYFNSRHPTANDDDIDAIYYGLGSFFKVPYLDNNLEISIDWSPYKGYDGASLYLGYGISF</sequence>
<feature type="chain" id="PRO_5012097550" description="Outer membrane protein beta-barrel domain-containing protein" evidence="1">
    <location>
        <begin position="20"/>
        <end position="187"/>
    </location>
</feature>
<keyword evidence="1" id="KW-0732">Signal</keyword>
<evidence type="ECO:0000256" key="1">
    <source>
        <dbReference type="SAM" id="SignalP"/>
    </source>
</evidence>
<proteinExistence type="predicted"/>
<protein>
    <recommendedName>
        <fullName evidence="4">Outer membrane protein beta-barrel domain-containing protein</fullName>
    </recommendedName>
</protein>
<gene>
    <name evidence="2" type="ORF">SAMN02745132_01876</name>
</gene>
<keyword evidence="3" id="KW-1185">Reference proteome</keyword>
<name>A0A1T4UJW3_9GAMM</name>
<reference evidence="3" key="1">
    <citation type="submission" date="2017-02" db="EMBL/GenBank/DDBJ databases">
        <authorList>
            <person name="Varghese N."/>
            <person name="Submissions S."/>
        </authorList>
    </citation>
    <scope>NUCLEOTIDE SEQUENCE [LARGE SCALE GENOMIC DNA]</scope>
    <source>
        <strain evidence="3">DSM 22720</strain>
    </source>
</reference>
<feature type="signal peptide" evidence="1">
    <location>
        <begin position="1"/>
        <end position="19"/>
    </location>
</feature>
<organism evidence="2 3">
    <name type="scientific">Enterovibrio nigricans DSM 22720</name>
    <dbReference type="NCBI Taxonomy" id="1121868"/>
    <lineage>
        <taxon>Bacteria</taxon>
        <taxon>Pseudomonadati</taxon>
        <taxon>Pseudomonadota</taxon>
        <taxon>Gammaproteobacteria</taxon>
        <taxon>Vibrionales</taxon>
        <taxon>Vibrionaceae</taxon>
        <taxon>Enterovibrio</taxon>
    </lineage>
</organism>
<dbReference type="Proteomes" id="UP000190162">
    <property type="component" value="Unassembled WGS sequence"/>
</dbReference>
<evidence type="ECO:0008006" key="4">
    <source>
        <dbReference type="Google" id="ProtNLM"/>
    </source>
</evidence>
<evidence type="ECO:0000313" key="3">
    <source>
        <dbReference type="Proteomes" id="UP000190162"/>
    </source>
</evidence>